<organism evidence="7 8">
    <name type="scientific">Paxillus involutus ATCC 200175</name>
    <dbReference type="NCBI Taxonomy" id="664439"/>
    <lineage>
        <taxon>Eukaryota</taxon>
        <taxon>Fungi</taxon>
        <taxon>Dikarya</taxon>
        <taxon>Basidiomycota</taxon>
        <taxon>Agaricomycotina</taxon>
        <taxon>Agaricomycetes</taxon>
        <taxon>Agaricomycetidae</taxon>
        <taxon>Boletales</taxon>
        <taxon>Paxilineae</taxon>
        <taxon>Paxillaceae</taxon>
        <taxon>Paxillus</taxon>
    </lineage>
</organism>
<dbReference type="InterPro" id="IPR011701">
    <property type="entry name" value="MFS"/>
</dbReference>
<reference evidence="8" key="2">
    <citation type="submission" date="2015-01" db="EMBL/GenBank/DDBJ databases">
        <title>Evolutionary Origins and Diversification of the Mycorrhizal Mutualists.</title>
        <authorList>
            <consortium name="DOE Joint Genome Institute"/>
            <consortium name="Mycorrhizal Genomics Consortium"/>
            <person name="Kohler A."/>
            <person name="Kuo A."/>
            <person name="Nagy L.G."/>
            <person name="Floudas D."/>
            <person name="Copeland A."/>
            <person name="Barry K.W."/>
            <person name="Cichocki N."/>
            <person name="Veneault-Fourrey C."/>
            <person name="LaButti K."/>
            <person name="Lindquist E.A."/>
            <person name="Lipzen A."/>
            <person name="Lundell T."/>
            <person name="Morin E."/>
            <person name="Murat C."/>
            <person name="Riley R."/>
            <person name="Ohm R."/>
            <person name="Sun H."/>
            <person name="Tunlid A."/>
            <person name="Henrissat B."/>
            <person name="Grigoriev I.V."/>
            <person name="Hibbett D.S."/>
            <person name="Martin F."/>
        </authorList>
    </citation>
    <scope>NUCLEOTIDE SEQUENCE [LARGE SCALE GENOMIC DNA]</scope>
    <source>
        <strain evidence="8">ATCC 200175</strain>
    </source>
</reference>
<dbReference type="EMBL" id="KN819439">
    <property type="protein sequence ID" value="KIJ09731.1"/>
    <property type="molecule type" value="Genomic_DNA"/>
</dbReference>
<dbReference type="HOGENOM" id="CLU_000960_10_8_1"/>
<dbReference type="OrthoDB" id="10021397at2759"/>
<accession>A0A0C9TRF9</accession>
<evidence type="ECO:0000256" key="4">
    <source>
        <dbReference type="ARBA" id="ARBA00023136"/>
    </source>
</evidence>
<dbReference type="PANTHER" id="PTHR23501">
    <property type="entry name" value="MAJOR FACILITATOR SUPERFAMILY"/>
    <property type="match status" value="1"/>
</dbReference>
<dbReference type="Pfam" id="PF07690">
    <property type="entry name" value="MFS_1"/>
    <property type="match status" value="1"/>
</dbReference>
<evidence type="ECO:0000256" key="1">
    <source>
        <dbReference type="ARBA" id="ARBA00004141"/>
    </source>
</evidence>
<sequence length="146" mass="15488">MPTPLPVTSHTTSPLKLTDQTNLLPFRKVLTVFSGLALCVVASTLDSVIIATALPTISASFNAGSVISWVPSAYMLTSTSFQPLYGRLSDIFGRKAALCLAMVVFMIGSLLSGFSRSIIELIVYRGFAGAGVGVLSTWHRSSSRTS</sequence>
<proteinExistence type="predicted"/>
<name>A0A0C9TRF9_PAXIN</name>
<gene>
    <name evidence="7" type="ORF">PAXINDRAFT_17206</name>
</gene>
<feature type="transmembrane region" description="Helical" evidence="5">
    <location>
        <begin position="29"/>
        <end position="54"/>
    </location>
</feature>
<feature type="domain" description="Major facilitator superfamily (MFS) profile" evidence="6">
    <location>
        <begin position="32"/>
        <end position="146"/>
    </location>
</feature>
<reference evidence="7 8" key="1">
    <citation type="submission" date="2014-06" db="EMBL/GenBank/DDBJ databases">
        <authorList>
            <consortium name="DOE Joint Genome Institute"/>
            <person name="Kuo A."/>
            <person name="Kohler A."/>
            <person name="Nagy L.G."/>
            <person name="Floudas D."/>
            <person name="Copeland A."/>
            <person name="Barry K.W."/>
            <person name="Cichocki N."/>
            <person name="Veneault-Fourrey C."/>
            <person name="LaButti K."/>
            <person name="Lindquist E.A."/>
            <person name="Lipzen A."/>
            <person name="Lundell T."/>
            <person name="Morin E."/>
            <person name="Murat C."/>
            <person name="Sun H."/>
            <person name="Tunlid A."/>
            <person name="Henrissat B."/>
            <person name="Grigoriev I.V."/>
            <person name="Hibbett D.S."/>
            <person name="Martin F."/>
            <person name="Nordberg H.P."/>
            <person name="Cantor M.N."/>
            <person name="Hua S.X."/>
        </authorList>
    </citation>
    <scope>NUCLEOTIDE SEQUENCE [LARGE SCALE GENOMIC DNA]</scope>
    <source>
        <strain evidence="7 8">ATCC 200175</strain>
    </source>
</reference>
<keyword evidence="4 5" id="KW-0472">Membrane</keyword>
<protein>
    <recommendedName>
        <fullName evidence="6">Major facilitator superfamily (MFS) profile domain-containing protein</fullName>
    </recommendedName>
</protein>
<evidence type="ECO:0000256" key="5">
    <source>
        <dbReference type="SAM" id="Phobius"/>
    </source>
</evidence>
<evidence type="ECO:0000256" key="2">
    <source>
        <dbReference type="ARBA" id="ARBA00022692"/>
    </source>
</evidence>
<keyword evidence="3 5" id="KW-1133">Transmembrane helix</keyword>
<feature type="transmembrane region" description="Helical" evidence="5">
    <location>
        <begin position="66"/>
        <end position="85"/>
    </location>
</feature>
<dbReference type="InterPro" id="IPR020846">
    <property type="entry name" value="MFS_dom"/>
</dbReference>
<evidence type="ECO:0000313" key="8">
    <source>
        <dbReference type="Proteomes" id="UP000053647"/>
    </source>
</evidence>
<dbReference type="GO" id="GO:0005886">
    <property type="term" value="C:plasma membrane"/>
    <property type="evidence" value="ECO:0007669"/>
    <property type="project" value="TreeGrafter"/>
</dbReference>
<evidence type="ECO:0000256" key="3">
    <source>
        <dbReference type="ARBA" id="ARBA00022989"/>
    </source>
</evidence>
<dbReference type="PANTHER" id="PTHR23501:SF189">
    <property type="entry name" value="DRUG TRANSPORTER, PUTATIVE (AFU_ORTHOLOGUE AFUA_4G03920)-RELATED"/>
    <property type="match status" value="1"/>
</dbReference>
<evidence type="ECO:0000259" key="6">
    <source>
        <dbReference type="PROSITE" id="PS50850"/>
    </source>
</evidence>
<feature type="transmembrane region" description="Helical" evidence="5">
    <location>
        <begin position="97"/>
        <end position="115"/>
    </location>
</feature>
<dbReference type="GO" id="GO:0022857">
    <property type="term" value="F:transmembrane transporter activity"/>
    <property type="evidence" value="ECO:0007669"/>
    <property type="project" value="InterPro"/>
</dbReference>
<keyword evidence="8" id="KW-1185">Reference proteome</keyword>
<feature type="transmembrane region" description="Helical" evidence="5">
    <location>
        <begin position="121"/>
        <end position="138"/>
    </location>
</feature>
<evidence type="ECO:0000313" key="7">
    <source>
        <dbReference type="EMBL" id="KIJ09731.1"/>
    </source>
</evidence>
<dbReference type="SUPFAM" id="SSF103473">
    <property type="entry name" value="MFS general substrate transporter"/>
    <property type="match status" value="1"/>
</dbReference>
<dbReference type="AlphaFoldDB" id="A0A0C9TRF9"/>
<dbReference type="PROSITE" id="PS50850">
    <property type="entry name" value="MFS"/>
    <property type="match status" value="1"/>
</dbReference>
<keyword evidence="2 5" id="KW-0812">Transmembrane</keyword>
<dbReference type="InterPro" id="IPR036259">
    <property type="entry name" value="MFS_trans_sf"/>
</dbReference>
<comment type="subcellular location">
    <subcellularLocation>
        <location evidence="1">Membrane</location>
        <topology evidence="1">Multi-pass membrane protein</topology>
    </subcellularLocation>
</comment>
<dbReference type="Gene3D" id="1.20.1720.10">
    <property type="entry name" value="Multidrug resistance protein D"/>
    <property type="match status" value="1"/>
</dbReference>
<dbReference type="Proteomes" id="UP000053647">
    <property type="component" value="Unassembled WGS sequence"/>
</dbReference>